<comment type="caution">
    <text evidence="1">The sequence shown here is derived from an EMBL/GenBank/DDBJ whole genome shotgun (WGS) entry which is preliminary data.</text>
</comment>
<reference evidence="1 2" key="1">
    <citation type="submission" date="2019-09" db="EMBL/GenBank/DDBJ databases">
        <title>Genome sequence of Hymenobacter sp. M3.</title>
        <authorList>
            <person name="Srinivasan S."/>
        </authorList>
    </citation>
    <scope>NUCLEOTIDE SEQUENCE [LARGE SCALE GENOMIC DNA]</scope>
    <source>
        <strain evidence="1 2">M3</strain>
    </source>
</reference>
<evidence type="ECO:0000313" key="2">
    <source>
        <dbReference type="Proteomes" id="UP000326380"/>
    </source>
</evidence>
<evidence type="ECO:0000313" key="1">
    <source>
        <dbReference type="EMBL" id="KAA9333050.1"/>
    </source>
</evidence>
<accession>A0AA88FIC5</accession>
<protein>
    <submittedName>
        <fullName evidence="1">Uncharacterized protein</fullName>
    </submittedName>
</protein>
<name>A0AA88FIC5_9BACT</name>
<dbReference type="EMBL" id="VTWU01000003">
    <property type="protein sequence ID" value="KAA9333050.1"/>
    <property type="molecule type" value="Genomic_DNA"/>
</dbReference>
<sequence length="68" mass="7829">MSIFPFTSRTGIAAANRYTIRLDNAIEQEPDFDTFTKVSDTELLYHDSTKYRTPTFVNGPTIRLVRVE</sequence>
<proteinExistence type="predicted"/>
<dbReference type="RefSeq" id="WP_151078471.1">
    <property type="nucleotide sequence ID" value="NZ_VTWU01000003.1"/>
</dbReference>
<organism evidence="1 2">
    <name type="scientific">Hymenobacter busanensis</name>
    <dbReference type="NCBI Taxonomy" id="2607656"/>
    <lineage>
        <taxon>Bacteria</taxon>
        <taxon>Pseudomonadati</taxon>
        <taxon>Bacteroidota</taxon>
        <taxon>Cytophagia</taxon>
        <taxon>Cytophagales</taxon>
        <taxon>Hymenobacteraceae</taxon>
        <taxon>Hymenobacter</taxon>
    </lineage>
</organism>
<keyword evidence="2" id="KW-1185">Reference proteome</keyword>
<dbReference type="AlphaFoldDB" id="A0AA88FIC5"/>
<dbReference type="Proteomes" id="UP000326380">
    <property type="component" value="Unassembled WGS sequence"/>
</dbReference>
<gene>
    <name evidence="1" type="ORF">F0P96_08680</name>
</gene>